<feature type="domain" description="PDZ" evidence="16">
    <location>
        <begin position="150"/>
        <end position="217"/>
    </location>
</feature>
<gene>
    <name evidence="17" type="ORF">UPYG_G00195590</name>
</gene>
<dbReference type="InterPro" id="IPR052082">
    <property type="entry name" value="Myelin_sheath_structural"/>
</dbReference>
<keyword evidence="7" id="KW-0597">Phosphoprotein</keyword>
<reference evidence="17 18" key="1">
    <citation type="submission" date="2024-06" db="EMBL/GenBank/DDBJ databases">
        <authorList>
            <person name="Pan Q."/>
            <person name="Wen M."/>
            <person name="Jouanno E."/>
            <person name="Zahm M."/>
            <person name="Klopp C."/>
            <person name="Cabau C."/>
            <person name="Louis A."/>
            <person name="Berthelot C."/>
            <person name="Parey E."/>
            <person name="Roest Crollius H."/>
            <person name="Montfort J."/>
            <person name="Robinson-Rechavi M."/>
            <person name="Bouchez O."/>
            <person name="Lampietro C."/>
            <person name="Lopez Roques C."/>
            <person name="Donnadieu C."/>
            <person name="Postlethwait J."/>
            <person name="Bobe J."/>
            <person name="Verreycken H."/>
            <person name="Guiguen Y."/>
        </authorList>
    </citation>
    <scope>NUCLEOTIDE SEQUENCE [LARGE SCALE GENOMIC DNA]</scope>
    <source>
        <strain evidence="17">Up_M1</strain>
        <tissue evidence="17">Testis</tissue>
    </source>
</reference>
<dbReference type="GO" id="GO:0005886">
    <property type="term" value="C:plasma membrane"/>
    <property type="evidence" value="ECO:0007669"/>
    <property type="project" value="UniProtKB-SubCell"/>
</dbReference>
<dbReference type="PROSITE" id="PS50106">
    <property type="entry name" value="PDZ"/>
    <property type="match status" value="1"/>
</dbReference>
<dbReference type="GO" id="GO:0070161">
    <property type="term" value="C:anchoring junction"/>
    <property type="evidence" value="ECO:0007669"/>
    <property type="project" value="UniProtKB-SubCell"/>
</dbReference>
<evidence type="ECO:0000256" key="3">
    <source>
        <dbReference type="ARBA" id="ARBA00004413"/>
    </source>
</evidence>
<evidence type="ECO:0000256" key="6">
    <source>
        <dbReference type="ARBA" id="ARBA00022490"/>
    </source>
</evidence>
<keyword evidence="6" id="KW-0963">Cytoplasm</keyword>
<dbReference type="GO" id="GO:0005737">
    <property type="term" value="C:cytoplasm"/>
    <property type="evidence" value="ECO:0007669"/>
    <property type="project" value="UniProtKB-SubCell"/>
</dbReference>
<dbReference type="SUPFAM" id="SSF50156">
    <property type="entry name" value="PDZ domain-like"/>
    <property type="match status" value="1"/>
</dbReference>
<evidence type="ECO:0000313" key="17">
    <source>
        <dbReference type="EMBL" id="KAL0972857.1"/>
    </source>
</evidence>
<comment type="subcellular location">
    <subcellularLocation>
        <location evidence="2">Cell junction</location>
    </subcellularLocation>
    <subcellularLocation>
        <location evidence="3">Cell membrane</location>
        <topology evidence="3">Peripheral membrane protein</topology>
        <orientation evidence="3">Cytoplasmic side</orientation>
    </subcellularLocation>
    <subcellularLocation>
        <location evidence="4">Cytoplasm</location>
    </subcellularLocation>
    <subcellularLocation>
        <location evidence="1">Nucleus</location>
    </subcellularLocation>
</comment>
<comment type="similarity">
    <text evidence="12">Belongs to the periaxin family.</text>
</comment>
<feature type="region of interest" description="Disordered" evidence="15">
    <location>
        <begin position="55"/>
        <end position="101"/>
    </location>
</feature>
<keyword evidence="5" id="KW-1003">Cell membrane</keyword>
<feature type="region of interest" description="Disordered" evidence="15">
    <location>
        <begin position="407"/>
        <end position="427"/>
    </location>
</feature>
<sequence length="1108" mass="118577">MGSGWHRGFSENTGWLGTRAQVILTEYSVISAQLIPGTDISPSLGFLQDSDRELEESHVFTQARESTVKDKRRSPPSDRPPSANPHHAASAEDQESPERVVQKEKLHAELKQVLSLKRSHLKETSHLAQAEMDSPTDAQAEEQSTLEVVEVVVETEAEAGASGYSVTGGGERGIFVKDVLKDSPAAKHLSLQQGDQLLSARVYFDNVKYEDALKILQCAEPYKVSFLLKRTVAGADVSLHSGTSLELKGPKAKMQKMSVKSIKPFKVKKKRGGRFGLKRLKEKQNVSAGAELELAGSPSKGELNPVDVEFAFPRIKMKKDGKASEEGTERHAGMVGSGEKKKLIRFPRMKSKGAAVVAGGVDLTQPEGDVSLPGAPGAGVKIKGKGHKFGMNFPKSKKTKVLELKPPDVKSTTPSVELGFPPGHKDVDVQKPKVEVKEGSKWGHRGGELSLGLPSARHSDEIDGEIKAKGSASLPEQGIEGSTGLFGVKMPASNISATRQGLCLDPGNRVADELEGASFKGPDMSMPKVDISLPETGSSDVDIDFPEKAGHIKLSSVDISHPKTTQVEANMNVVGHSGKHGKFNMPGFNVSLPEIKSSDGDINVEGPEVKGDIHMPIFDLSIPKGQAEGSDIDGHAGKRGMPTFNVSLPKCNKSEGGMMVEVPEVKGDIQMPDIDLSLPKGCDIKGHAVKGGKFKIPTSDASLPKFKSSQGDVNMEAPEVKHGKPDISPLKGQAEGGLNLEGYLGKGGKFQMPTFDVSLPEIMSSDREMTIEGPELECGRVQMPSVDISLPKCIAAGVIDIEGHSGNGPGGKFKIPSWDISLPETKGGASLEGADIKGGISFPKAQADMQNYPKDGTFHMPSFEDSLPKIKSPECDMDVEGPDIKGGNLNMHMIDFSIPKGKTERDITVEGDKFDMPSLDISPPKFKLPESERKVGLEMTGGTFEMPEADVSPPKGKTVEEIKIEAHSSKGGKFKMPKFGISFPKMKSPEGKINIEGPEVKGGKFHTPDIDISLLSGKEVELNVRGDSNAGGKFHSPTGDISLPTLKSPNLDVSLEAPEAKGWEINQPKVDISIPKGSTEGEAKSHASKGGRFHMPSIDLSLPKNEIA</sequence>
<evidence type="ECO:0000256" key="2">
    <source>
        <dbReference type="ARBA" id="ARBA00004282"/>
    </source>
</evidence>
<keyword evidence="18" id="KW-1185">Reference proteome</keyword>
<keyword evidence="8" id="KW-0677">Repeat</keyword>
<accession>A0ABD0X4Z2</accession>
<keyword evidence="9" id="KW-0965">Cell junction</keyword>
<comment type="subunit">
    <text evidence="13">Homodimer (via PDZ domain). Interacts with SCN10A. Found in a complex with SCN10A. Interacts with DRP2. Identified in a dystroglycan complex that contains at least PRX, DRP2, UTRN, DMD and DAG1. Detected in a complex composed of at least EZR, AHNAK, PPL and PRX. Identified in a complex with EZR, AHNAK, BFSP1, BFSP2, ANK2, PLEC, VIM and spectrin.</text>
</comment>
<dbReference type="GO" id="GO:0005634">
    <property type="term" value="C:nucleus"/>
    <property type="evidence" value="ECO:0007669"/>
    <property type="project" value="UniProtKB-SubCell"/>
</dbReference>
<keyword evidence="11" id="KW-0539">Nucleus</keyword>
<evidence type="ECO:0000256" key="11">
    <source>
        <dbReference type="ARBA" id="ARBA00023242"/>
    </source>
</evidence>
<proteinExistence type="inferred from homology"/>
<evidence type="ECO:0000259" key="16">
    <source>
        <dbReference type="PROSITE" id="PS50106"/>
    </source>
</evidence>
<dbReference type="InterPro" id="IPR036034">
    <property type="entry name" value="PDZ_sf"/>
</dbReference>
<dbReference type="SMART" id="SM00228">
    <property type="entry name" value="PDZ"/>
    <property type="match status" value="1"/>
</dbReference>
<dbReference type="EMBL" id="JAGEUA010000006">
    <property type="protein sequence ID" value="KAL0972857.1"/>
    <property type="molecule type" value="Genomic_DNA"/>
</dbReference>
<dbReference type="FunFam" id="2.30.42.10:FF:000149">
    <property type="entry name" value="Periaxin"/>
    <property type="match status" value="1"/>
</dbReference>
<evidence type="ECO:0000256" key="8">
    <source>
        <dbReference type="ARBA" id="ARBA00022737"/>
    </source>
</evidence>
<evidence type="ECO:0000256" key="14">
    <source>
        <dbReference type="ARBA" id="ARBA00067259"/>
    </source>
</evidence>
<dbReference type="AlphaFoldDB" id="A0ABD0X4Z2"/>
<evidence type="ECO:0000256" key="12">
    <source>
        <dbReference type="ARBA" id="ARBA00060817"/>
    </source>
</evidence>
<evidence type="ECO:0000313" key="18">
    <source>
        <dbReference type="Proteomes" id="UP001557470"/>
    </source>
</evidence>
<dbReference type="Proteomes" id="UP001557470">
    <property type="component" value="Unassembled WGS sequence"/>
</dbReference>
<evidence type="ECO:0000256" key="15">
    <source>
        <dbReference type="SAM" id="MobiDB-lite"/>
    </source>
</evidence>
<evidence type="ECO:0000256" key="5">
    <source>
        <dbReference type="ARBA" id="ARBA00022475"/>
    </source>
</evidence>
<name>A0ABD0X4Z2_UMBPY</name>
<feature type="region of interest" description="Disordered" evidence="15">
    <location>
        <begin position="1070"/>
        <end position="1108"/>
    </location>
</feature>
<organism evidence="17 18">
    <name type="scientific">Umbra pygmaea</name>
    <name type="common">Eastern mudminnow</name>
    <dbReference type="NCBI Taxonomy" id="75934"/>
    <lineage>
        <taxon>Eukaryota</taxon>
        <taxon>Metazoa</taxon>
        <taxon>Chordata</taxon>
        <taxon>Craniata</taxon>
        <taxon>Vertebrata</taxon>
        <taxon>Euteleostomi</taxon>
        <taxon>Actinopterygii</taxon>
        <taxon>Neopterygii</taxon>
        <taxon>Teleostei</taxon>
        <taxon>Protacanthopterygii</taxon>
        <taxon>Esociformes</taxon>
        <taxon>Umbridae</taxon>
        <taxon>Umbra</taxon>
    </lineage>
</organism>
<protein>
    <recommendedName>
        <fullName evidence="14">Periaxin</fullName>
    </recommendedName>
</protein>
<dbReference type="PANTHER" id="PTHR23348">
    <property type="entry name" value="PERIAXIN/AHNAK"/>
    <property type="match status" value="1"/>
</dbReference>
<evidence type="ECO:0000256" key="1">
    <source>
        <dbReference type="ARBA" id="ARBA00004123"/>
    </source>
</evidence>
<evidence type="ECO:0000256" key="4">
    <source>
        <dbReference type="ARBA" id="ARBA00004496"/>
    </source>
</evidence>
<feature type="region of interest" description="Disordered" evidence="15">
    <location>
        <begin position="437"/>
        <end position="456"/>
    </location>
</feature>
<dbReference type="Gene3D" id="2.30.42.10">
    <property type="match status" value="1"/>
</dbReference>
<dbReference type="PANTHER" id="PTHR23348:SF42">
    <property type="entry name" value="PERIAXIN"/>
    <property type="match status" value="1"/>
</dbReference>
<dbReference type="InterPro" id="IPR001478">
    <property type="entry name" value="PDZ"/>
</dbReference>
<evidence type="ECO:0000256" key="13">
    <source>
        <dbReference type="ARBA" id="ARBA00065379"/>
    </source>
</evidence>
<feature type="compositionally biased region" description="Basic and acidic residues" evidence="15">
    <location>
        <begin position="66"/>
        <end position="76"/>
    </location>
</feature>
<evidence type="ECO:0000256" key="9">
    <source>
        <dbReference type="ARBA" id="ARBA00022949"/>
    </source>
</evidence>
<evidence type="ECO:0000256" key="10">
    <source>
        <dbReference type="ARBA" id="ARBA00023136"/>
    </source>
</evidence>
<evidence type="ECO:0000256" key="7">
    <source>
        <dbReference type="ARBA" id="ARBA00022553"/>
    </source>
</evidence>
<comment type="caution">
    <text evidence="17">The sequence shown here is derived from an EMBL/GenBank/DDBJ whole genome shotgun (WGS) entry which is preliminary data.</text>
</comment>
<feature type="compositionally biased region" description="Basic and acidic residues" evidence="15">
    <location>
        <begin position="437"/>
        <end position="447"/>
    </location>
</feature>
<keyword evidence="10" id="KW-0472">Membrane</keyword>